<gene>
    <name evidence="2" type="ORF">SAMN05660313_01821</name>
</gene>
<dbReference type="PANTHER" id="PTHR28008:SF1">
    <property type="entry name" value="DOMAIN PROTEIN, PUTATIVE (AFU_ORTHOLOGUE AFUA_3G10980)-RELATED"/>
    <property type="match status" value="1"/>
</dbReference>
<dbReference type="Proteomes" id="UP000183257">
    <property type="component" value="Unassembled WGS sequence"/>
</dbReference>
<accession>A0A1K1PDM4</accession>
<feature type="transmembrane region" description="Helical" evidence="1">
    <location>
        <begin position="72"/>
        <end position="91"/>
    </location>
</feature>
<sequence>MVVKKPIFTILFVSWVVFITLLSLFSFSNTDLPSVKIPNLDKLVHFTFYSVAAVLGTLSLKEFFVINKGKTLALWYLAFFLIAYGILIEVLQDRFTVTRSGEFLDFVANTIGVFMGLFTAKWLFLRERKLK</sequence>
<dbReference type="NCBIfam" id="NF037970">
    <property type="entry name" value="vanZ_1"/>
    <property type="match status" value="1"/>
</dbReference>
<keyword evidence="3" id="KW-1185">Reference proteome</keyword>
<dbReference type="EMBL" id="FPIY01000002">
    <property type="protein sequence ID" value="SFW45906.1"/>
    <property type="molecule type" value="Genomic_DNA"/>
</dbReference>
<feature type="transmembrane region" description="Helical" evidence="1">
    <location>
        <begin position="43"/>
        <end position="60"/>
    </location>
</feature>
<proteinExistence type="predicted"/>
<dbReference type="STRING" id="76595.SAMN05660313_01821"/>
<evidence type="ECO:0008006" key="4">
    <source>
        <dbReference type="Google" id="ProtNLM"/>
    </source>
</evidence>
<keyword evidence="1" id="KW-1133">Transmembrane helix</keyword>
<name>A0A1K1PDM4_9FLAO</name>
<keyword evidence="1" id="KW-0812">Transmembrane</keyword>
<protein>
    <recommendedName>
        <fullName evidence="4">VanZ like family protein</fullName>
    </recommendedName>
</protein>
<organism evidence="2 3">
    <name type="scientific">Cellulophaga fucicola</name>
    <dbReference type="NCBI Taxonomy" id="76595"/>
    <lineage>
        <taxon>Bacteria</taxon>
        <taxon>Pseudomonadati</taxon>
        <taxon>Bacteroidota</taxon>
        <taxon>Flavobacteriia</taxon>
        <taxon>Flavobacteriales</taxon>
        <taxon>Flavobacteriaceae</taxon>
        <taxon>Cellulophaga</taxon>
    </lineage>
</organism>
<keyword evidence="1" id="KW-0472">Membrane</keyword>
<evidence type="ECO:0000256" key="1">
    <source>
        <dbReference type="SAM" id="Phobius"/>
    </source>
</evidence>
<evidence type="ECO:0000313" key="2">
    <source>
        <dbReference type="EMBL" id="SFW45906.1"/>
    </source>
</evidence>
<dbReference type="PANTHER" id="PTHR28008">
    <property type="entry name" value="DOMAIN PROTEIN, PUTATIVE (AFU_ORTHOLOGUE AFUA_3G10980)-RELATED"/>
    <property type="match status" value="1"/>
</dbReference>
<feature type="transmembrane region" description="Helical" evidence="1">
    <location>
        <begin position="103"/>
        <end position="124"/>
    </location>
</feature>
<reference evidence="3" key="1">
    <citation type="submission" date="2016-11" db="EMBL/GenBank/DDBJ databases">
        <authorList>
            <person name="Varghese N."/>
            <person name="Submissions S."/>
        </authorList>
    </citation>
    <scope>NUCLEOTIDE SEQUENCE [LARGE SCALE GENOMIC DNA]</scope>
    <source>
        <strain evidence="3">DSM 24786</strain>
    </source>
</reference>
<dbReference type="AlphaFoldDB" id="A0A1K1PDM4"/>
<feature type="transmembrane region" description="Helical" evidence="1">
    <location>
        <begin position="7"/>
        <end position="28"/>
    </location>
</feature>
<evidence type="ECO:0000313" key="3">
    <source>
        <dbReference type="Proteomes" id="UP000183257"/>
    </source>
</evidence>